<proteinExistence type="predicted"/>
<dbReference type="Proteomes" id="UP000320300">
    <property type="component" value="Unassembled WGS sequence"/>
</dbReference>
<keyword evidence="3" id="KW-1185">Reference proteome</keyword>
<dbReference type="PROSITE" id="PS51257">
    <property type="entry name" value="PROKAR_LIPOPROTEIN"/>
    <property type="match status" value="1"/>
</dbReference>
<protein>
    <submittedName>
        <fullName evidence="2">Uncharacterized protein</fullName>
    </submittedName>
</protein>
<evidence type="ECO:0000313" key="2">
    <source>
        <dbReference type="EMBL" id="SMO33088.1"/>
    </source>
</evidence>
<keyword evidence="1" id="KW-0732">Signal</keyword>
<dbReference type="EMBL" id="FXTN01000001">
    <property type="protein sequence ID" value="SMO33088.1"/>
    <property type="molecule type" value="Genomic_DNA"/>
</dbReference>
<feature type="signal peptide" evidence="1">
    <location>
        <begin position="1"/>
        <end position="22"/>
    </location>
</feature>
<evidence type="ECO:0000256" key="1">
    <source>
        <dbReference type="SAM" id="SignalP"/>
    </source>
</evidence>
<accession>A0A521AE79</accession>
<dbReference type="RefSeq" id="WP_142526234.1">
    <property type="nucleotide sequence ID" value="NZ_CBCSJO010000002.1"/>
</dbReference>
<sequence>MEKKIYLTITTLLLFVSTSFIACHKKGDPSPDPQPESSVDVYVAGNNGSGASLWKNGTAATLPSGTDANDIETSGNDVFVSGFGMNKNDRYVAKYWKNGVSVDLTDGTRNSYCYDIYLNGNDVYGAGRQQVSNGSTYVATYWKNGTQVTLGDPSENSLAAALLITGSDIYVIGKHNKAGNSPVACYWKNGTLVDLSNESTYAGNQAITVSGSDIYMLWSATYNNEGLSRTSYSKNFGAPVVIKDAAQNFDGNSIVVSGSDVYVSGLGISTTGNVFSPTYYKNESPVLINDGPKSAFATNITINNSDVYVAGWTENVAAGNSPAACFWKNGKITLLGSGTSQSLARKIVVVKKS</sequence>
<evidence type="ECO:0000313" key="3">
    <source>
        <dbReference type="Proteomes" id="UP000320300"/>
    </source>
</evidence>
<dbReference type="AlphaFoldDB" id="A0A521AE79"/>
<feature type="chain" id="PRO_5021946867" evidence="1">
    <location>
        <begin position="23"/>
        <end position="353"/>
    </location>
</feature>
<gene>
    <name evidence="2" type="ORF">SAMN06265348_101101</name>
</gene>
<reference evidence="2 3" key="1">
    <citation type="submission" date="2017-05" db="EMBL/GenBank/DDBJ databases">
        <authorList>
            <person name="Varghese N."/>
            <person name="Submissions S."/>
        </authorList>
    </citation>
    <scope>NUCLEOTIDE SEQUENCE [LARGE SCALE GENOMIC DNA]</scope>
    <source>
        <strain evidence="2 3">DSM 19036</strain>
    </source>
</reference>
<name>A0A521AE79_9SPHI</name>
<organism evidence="2 3">
    <name type="scientific">Pedobacter westerhofensis</name>
    <dbReference type="NCBI Taxonomy" id="425512"/>
    <lineage>
        <taxon>Bacteria</taxon>
        <taxon>Pseudomonadati</taxon>
        <taxon>Bacteroidota</taxon>
        <taxon>Sphingobacteriia</taxon>
        <taxon>Sphingobacteriales</taxon>
        <taxon>Sphingobacteriaceae</taxon>
        <taxon>Pedobacter</taxon>
    </lineage>
</organism>
<dbReference type="OrthoDB" id="708305at2"/>